<evidence type="ECO:0000259" key="1">
    <source>
        <dbReference type="PROSITE" id="PS51186"/>
    </source>
</evidence>
<feature type="domain" description="N-acetyltransferase" evidence="1">
    <location>
        <begin position="9"/>
        <end position="155"/>
    </location>
</feature>
<dbReference type="STRING" id="915059.NH26_16570"/>
<dbReference type="Proteomes" id="UP000179797">
    <property type="component" value="Unassembled WGS sequence"/>
</dbReference>
<gene>
    <name evidence="2" type="ORF">NH26_16570</name>
</gene>
<comment type="caution">
    <text evidence="2">The sequence shown here is derived from an EMBL/GenBank/DDBJ whole genome shotgun (WGS) entry which is preliminary data.</text>
</comment>
<name>A0A1S1Z3H2_FLAPC</name>
<dbReference type="Pfam" id="PF00583">
    <property type="entry name" value="Acetyltransf_1"/>
    <property type="match status" value="1"/>
</dbReference>
<keyword evidence="3" id="KW-1185">Reference proteome</keyword>
<evidence type="ECO:0000313" key="2">
    <source>
        <dbReference type="EMBL" id="OHX67834.1"/>
    </source>
</evidence>
<dbReference type="OrthoDB" id="7205533at2"/>
<reference evidence="2 3" key="1">
    <citation type="journal article" date="2012" name="Int. J. Syst. Evol. Microbiol.">
        <title>Flammeovirga pacifica sp. nov., isolated from deep-sea sediment.</title>
        <authorList>
            <person name="Xu H."/>
            <person name="Fu Y."/>
            <person name="Yang N."/>
            <person name="Ding Z."/>
            <person name="Lai Q."/>
            <person name="Zeng R."/>
        </authorList>
    </citation>
    <scope>NUCLEOTIDE SEQUENCE [LARGE SCALE GENOMIC DNA]</scope>
    <source>
        <strain evidence="3">DSM 24597 / LMG 26175 / WPAGA1</strain>
    </source>
</reference>
<dbReference type="InterPro" id="IPR050276">
    <property type="entry name" value="MshD_Acetyltransferase"/>
</dbReference>
<evidence type="ECO:0000313" key="3">
    <source>
        <dbReference type="Proteomes" id="UP000179797"/>
    </source>
</evidence>
<dbReference type="EMBL" id="JRYR02000001">
    <property type="protein sequence ID" value="OHX67834.1"/>
    <property type="molecule type" value="Genomic_DNA"/>
</dbReference>
<dbReference type="Gene3D" id="3.40.630.30">
    <property type="match status" value="1"/>
</dbReference>
<dbReference type="PROSITE" id="PS51186">
    <property type="entry name" value="GNAT"/>
    <property type="match status" value="1"/>
</dbReference>
<dbReference type="InterPro" id="IPR016181">
    <property type="entry name" value="Acyl_CoA_acyltransferase"/>
</dbReference>
<dbReference type="SUPFAM" id="SSF55729">
    <property type="entry name" value="Acyl-CoA N-acyltransferases (Nat)"/>
    <property type="match status" value="1"/>
</dbReference>
<organism evidence="2 3">
    <name type="scientific">Flammeovirga pacifica</name>
    <dbReference type="NCBI Taxonomy" id="915059"/>
    <lineage>
        <taxon>Bacteria</taxon>
        <taxon>Pseudomonadati</taxon>
        <taxon>Bacteroidota</taxon>
        <taxon>Cytophagia</taxon>
        <taxon>Cytophagales</taxon>
        <taxon>Flammeovirgaceae</taxon>
        <taxon>Flammeovirga</taxon>
    </lineage>
</organism>
<protein>
    <recommendedName>
        <fullName evidence="1">N-acetyltransferase domain-containing protein</fullName>
    </recommendedName>
</protein>
<sequence length="155" mass="17993">MNQGTDIEYSLKLIDVSQIDQIAPLWKKLFAYHHEMRHQVVYEPSDTEWIRRKNKLKDKACEMIVLQALSENKMIGYLVASLQKLDPTCGEIDSLFVLDEYRSEGVGGALLEEALNWFNYKGVIRKKLAIGIENERVVSFYEKYGFKAKRLIMEG</sequence>
<dbReference type="RefSeq" id="WP_052431829.1">
    <property type="nucleotide sequence ID" value="NZ_JRYR02000001.1"/>
</dbReference>
<dbReference type="PANTHER" id="PTHR43617">
    <property type="entry name" value="L-AMINO ACID N-ACETYLTRANSFERASE"/>
    <property type="match status" value="1"/>
</dbReference>
<dbReference type="AlphaFoldDB" id="A0A1S1Z3H2"/>
<accession>A0A1S1Z3H2</accession>
<dbReference type="CDD" id="cd04301">
    <property type="entry name" value="NAT_SF"/>
    <property type="match status" value="1"/>
</dbReference>
<dbReference type="GO" id="GO:0016747">
    <property type="term" value="F:acyltransferase activity, transferring groups other than amino-acyl groups"/>
    <property type="evidence" value="ECO:0007669"/>
    <property type="project" value="InterPro"/>
</dbReference>
<dbReference type="InterPro" id="IPR000182">
    <property type="entry name" value="GNAT_dom"/>
</dbReference>
<proteinExistence type="predicted"/>